<feature type="repeat" description="ANK" evidence="3">
    <location>
        <begin position="2042"/>
        <end position="2074"/>
    </location>
</feature>
<organism evidence="6 7">
    <name type="scientific">Durusdinium trenchii</name>
    <dbReference type="NCBI Taxonomy" id="1381693"/>
    <lineage>
        <taxon>Eukaryota</taxon>
        <taxon>Sar</taxon>
        <taxon>Alveolata</taxon>
        <taxon>Dinophyceae</taxon>
        <taxon>Suessiales</taxon>
        <taxon>Symbiodiniaceae</taxon>
        <taxon>Durusdinium</taxon>
    </lineage>
</organism>
<dbReference type="SUPFAM" id="SSF48403">
    <property type="entry name" value="Ankyrin repeat"/>
    <property type="match status" value="1"/>
</dbReference>
<feature type="compositionally biased region" description="Acidic residues" evidence="4">
    <location>
        <begin position="983"/>
        <end position="1067"/>
    </location>
</feature>
<evidence type="ECO:0000256" key="5">
    <source>
        <dbReference type="SAM" id="Phobius"/>
    </source>
</evidence>
<feature type="region of interest" description="Disordered" evidence="4">
    <location>
        <begin position="283"/>
        <end position="447"/>
    </location>
</feature>
<feature type="compositionally biased region" description="Basic residues" evidence="4">
    <location>
        <begin position="741"/>
        <end position="754"/>
    </location>
</feature>
<accession>A0ABP0SN66</accession>
<keyword evidence="5" id="KW-0472">Membrane</keyword>
<feature type="compositionally biased region" description="Acidic residues" evidence="4">
    <location>
        <begin position="313"/>
        <end position="332"/>
    </location>
</feature>
<evidence type="ECO:0000256" key="1">
    <source>
        <dbReference type="ARBA" id="ARBA00022737"/>
    </source>
</evidence>
<comment type="caution">
    <text evidence="6">The sequence shown here is derived from an EMBL/GenBank/DDBJ whole genome shotgun (WGS) entry which is preliminary data.</text>
</comment>
<dbReference type="InterPro" id="IPR036770">
    <property type="entry name" value="Ankyrin_rpt-contain_sf"/>
</dbReference>
<evidence type="ECO:0000256" key="2">
    <source>
        <dbReference type="ARBA" id="ARBA00023043"/>
    </source>
</evidence>
<feature type="compositionally biased region" description="Low complexity" evidence="4">
    <location>
        <begin position="2236"/>
        <end position="2255"/>
    </location>
</feature>
<dbReference type="InterPro" id="IPR002110">
    <property type="entry name" value="Ankyrin_rpt"/>
</dbReference>
<dbReference type="PANTHER" id="PTHR24198:SF165">
    <property type="entry name" value="ANKYRIN REPEAT-CONTAINING PROTEIN-RELATED"/>
    <property type="match status" value="1"/>
</dbReference>
<feature type="region of interest" description="Disordered" evidence="4">
    <location>
        <begin position="2230"/>
        <end position="2255"/>
    </location>
</feature>
<dbReference type="PROSITE" id="PS50088">
    <property type="entry name" value="ANK_REPEAT"/>
    <property type="match status" value="3"/>
</dbReference>
<evidence type="ECO:0000313" key="6">
    <source>
        <dbReference type="EMBL" id="CAK9113774.1"/>
    </source>
</evidence>
<sequence>MMNWFQSLCGPVSLLDRSDDCSFGGILDRDGWHLTFGEGYCSVPWVWHAGLVGILAGICVWVCHILASFLAIGSLFKSLLDLHRVLQRAVKLADTPTAAKTCLKRARRFAASQLLGVSFSMLLTTLVVPFAGFQSSPYADHSYSIYSADTIHIIDSLARKMLNHIPDRARSMIFDEKALAGHKVISLEDNEISTNFVWLKPICEAFPDRIPSGFLLMDVFLRLDAIMQGRLLLKQADGPTSKEDKVAMAKEEMESLKRLLSALRYLYRNGSSAVSVVARRANAASESSTEEEAEDAAGSSAAEFEEFQGSPCDSDEENSDGANDDSDDAIDNDDTKATSENEHMEESGASDVKMKRVSLGSSTDVPDENQNDEEASSQASDVDSEATLMLPGLGSSDEEVSERKPRAKKPKNKKAKKAAKASFRRGSHKAKAVKAESDGESSFKEPPEVYGKYSLKDIPHQARPQAGRIHKGQHSYTVERVVIDPKGTECNVLIDVLLRNQAYCVKKPTEYGRKGQVSWKKSGGLLSRDLYKGAPQQLGLPNVQTRLEGLENSGMPRMGKGRRYVSTRALAKSCVDQMADFKEKKATTYRDKQRNAILSGLRALKVIAFIVTLIFAQRDLRFSSSTALDHLEAFAGDQADLPAFKALMRNVRTRIALQRFIFGSIEIFFGLQPIVLSMAKGAPSCRIRGKGGKADDTVPVRKSALKNPLRKPKESKEKPQPQKKSEKKNAKEERPPAKQKEHGKKQKAQKKTEKKVKDAKDGEEKTKKEKEKKEKCDAKGTADGKGPAKEKTEKAKEKKEVAKKKADEKKEKKGKERKQEKQAERKEKSQAKEKNEKPQKGAREQETSKKAEKQKEKGKKSKQEDEEVKHKRREKQEEDGKKKKAKKQKDQKSDATSPATTAPYTPVRGNKALADSQVSATASEPPSASVFQDLADFEEAKKNAQKKGVSLEDYLAGLSSLELEEVLESHMKQLCAETNQKTEDDEDEGAADGDDSMNEEEDGEEEEEEEEESEEDDEEKGEGSEAEDCDEEDEDKEEKEEEEDNQKEEEMEEGIGGDEDAETEEDSSTSSDESSSGEDDDSEDERKDGSKCTAIVAVAKDAEKKSMDLANANSVTHKNEWNQFHRQCLNRKVFPAALASNFLDHKLDLFREWLKCGGEWKKVELNIERRVTESRKNKRKAKELVDRLRSKEMYEYDEDFEKDEDEPSSKFMVKGAHLHQGHALVFPMKYAISLKQLNYAGELVAGLLKFSDAMEKIYGEMSTLISSGVDEAKKYKSLMSTADSSSIAAVAELSRANVADMGKSVPQAVAALASLGSWGNNASNSERDMHRWVRNLYQFGLETYDVELELQAPNKTHLEKTTIPFVLPHELFHTIYEAGKFQVKTAAHKAVAEIVIWSMRHALTGVFPRLGAFEEPLTGHRLDSTDYPELGSVFKAAAMKTVISFFATYAQEISVAHAEVSLGVLVQVFDALGNAKVEELSMRGMTLNSFLDFYQEDLSSMSGDVVRRAIIPLTRAEETAYSVSTLNRAGARRAEVMVTHNWGNNFNDLLAAVISDNLQECSFRMAGQLLREDSHLLREILTKTGRLNVSYWICAFAVNQHMSICHSNPYDRDPLTNELHPVCRCSCVNLVDSDGRSTDSEINKFDDMMYHLASTGSCRQVIAVDQSFDLFQRAWCVAEIAEAKRLHMRQSLKLLSKAAIEQRAQSLGRLDIRNMGASSEKDKELILGKIGSIDHFNAELQSLIFDPKSGLGLMMQHWLIMSLNCRSVPTTAILGVFGKLDGSTDVKRELVEKALQESNVKDYRSALEDVYLERDRARARLKSRGEKDPGPIFMTPGCQKTLRRLEAEGHNLLTRARRQSKEKLTWVIGLASLGPGDGTAASEVPPGAARYWDTMEWSKEFTRSARPWDLASPILDPLLETLEDARICGADTSLRRRAEALLFMTVIRGIEAALASSVDRGLIVRQALDIADAALHVAELEDPGEVMKRYWKAEEEVFRSKLRSIEKSCPDFHTAVRDGDVDLVTWLLDTEQANPLEIDPEKGIPPLVQAAKAGDLAMCELLLDQGADIDARCSTDGTSSLHWACHSRTFRVVKLLLARRANPRLQDKRGHDALVKLVRRDVSTPAETCALSWHLQRSHRLAGPEETAGKMSIEDAKICAENLPETVGFSAHGVLEEVTLGSFYISFHGPGRAFVEDIPPPVKKKKKKKGEAVAPKAVPAEAVEAAVEVPAEEVPETAPVEAAPEAPVEAGAAEEAVQDAFPEEIPEVLEGEAEVDQTVEEVESEEESDDEPEELIWSHADPEWTSFLKVKNNAAHDVIALLSAAADPCAEDLDGLTALHHHLLSSPSRGSLDCVQALLRGGADVNHRDTHRSTTPFLLAVQSKRTDLVKAMLAHAWPPVDVDSQAPDGVCALALAQSLGAREIADLLRKAGASDWAGAELHLGSRTIFTYDTRKPPVNN</sequence>
<feature type="repeat" description="ANK" evidence="3">
    <location>
        <begin position="2334"/>
        <end position="2370"/>
    </location>
</feature>
<dbReference type="Pfam" id="PF12796">
    <property type="entry name" value="Ank_2"/>
    <property type="match status" value="2"/>
</dbReference>
<protein>
    <submittedName>
        <fullName evidence="6">Ankyrin-2 (ANK-2) (Ankyrin-B) (Brain ankyrin) (Non-erythroid ankyrin)</fullName>
    </submittedName>
</protein>
<dbReference type="Gene3D" id="1.25.40.20">
    <property type="entry name" value="Ankyrin repeat-containing domain"/>
    <property type="match status" value="2"/>
</dbReference>
<feature type="region of interest" description="Disordered" evidence="4">
    <location>
        <begin position="974"/>
        <end position="1092"/>
    </location>
</feature>
<feature type="transmembrane region" description="Helical" evidence="5">
    <location>
        <begin position="114"/>
        <end position="133"/>
    </location>
</feature>
<feature type="compositionally biased region" description="Basic and acidic residues" evidence="4">
    <location>
        <begin position="333"/>
        <end position="346"/>
    </location>
</feature>
<evidence type="ECO:0000313" key="7">
    <source>
        <dbReference type="Proteomes" id="UP001642464"/>
    </source>
</evidence>
<gene>
    <name evidence="6" type="ORF">SCF082_LOCUS52726</name>
</gene>
<dbReference type="EMBL" id="CAXAMM010044228">
    <property type="protein sequence ID" value="CAK9113774.1"/>
    <property type="molecule type" value="Genomic_DNA"/>
</dbReference>
<keyword evidence="1" id="KW-0677">Repeat</keyword>
<dbReference type="Proteomes" id="UP001642464">
    <property type="component" value="Unassembled WGS sequence"/>
</dbReference>
<feature type="transmembrane region" description="Helical" evidence="5">
    <location>
        <begin position="45"/>
        <end position="76"/>
    </location>
</feature>
<name>A0ABP0SN66_9DINO</name>
<proteinExistence type="predicted"/>
<feature type="compositionally biased region" description="Basic and acidic residues" evidence="4">
    <location>
        <begin position="433"/>
        <end position="447"/>
    </location>
</feature>
<feature type="region of interest" description="Disordered" evidence="4">
    <location>
        <begin position="2272"/>
        <end position="2294"/>
    </location>
</feature>
<feature type="compositionally biased region" description="Basic residues" evidence="4">
    <location>
        <begin position="405"/>
        <end position="432"/>
    </location>
</feature>
<evidence type="ECO:0000256" key="3">
    <source>
        <dbReference type="PROSITE-ProRule" id="PRU00023"/>
    </source>
</evidence>
<feature type="compositionally biased region" description="Acidic residues" evidence="4">
    <location>
        <begin position="365"/>
        <end position="375"/>
    </location>
</feature>
<feature type="compositionally biased region" description="Basic and acidic residues" evidence="4">
    <location>
        <begin position="755"/>
        <end position="881"/>
    </location>
</feature>
<reference evidence="6 7" key="1">
    <citation type="submission" date="2024-02" db="EMBL/GenBank/DDBJ databases">
        <authorList>
            <person name="Chen Y."/>
            <person name="Shah S."/>
            <person name="Dougan E. K."/>
            <person name="Thang M."/>
            <person name="Chan C."/>
        </authorList>
    </citation>
    <scope>NUCLEOTIDE SEQUENCE [LARGE SCALE GENOMIC DNA]</scope>
</reference>
<feature type="repeat" description="ANK" evidence="3">
    <location>
        <begin position="2076"/>
        <end position="2108"/>
    </location>
</feature>
<feature type="compositionally biased region" description="Polar residues" evidence="4">
    <location>
        <begin position="916"/>
        <end position="928"/>
    </location>
</feature>
<feature type="compositionally biased region" description="Low complexity" evidence="4">
    <location>
        <begin position="895"/>
        <end position="906"/>
    </location>
</feature>
<keyword evidence="5" id="KW-0812">Transmembrane</keyword>
<dbReference type="SMART" id="SM00248">
    <property type="entry name" value="ANK"/>
    <property type="match status" value="5"/>
</dbReference>
<feature type="compositionally biased region" description="Basic and acidic residues" evidence="4">
    <location>
        <begin position="711"/>
        <end position="740"/>
    </location>
</feature>
<keyword evidence="2 3" id="KW-0040">ANK repeat</keyword>
<dbReference type="PROSITE" id="PS50297">
    <property type="entry name" value="ANK_REP_REGION"/>
    <property type="match status" value="2"/>
</dbReference>
<dbReference type="PANTHER" id="PTHR24198">
    <property type="entry name" value="ANKYRIN REPEAT AND PROTEIN KINASE DOMAIN-CONTAINING PROTEIN"/>
    <property type="match status" value="1"/>
</dbReference>
<evidence type="ECO:0000256" key="4">
    <source>
        <dbReference type="SAM" id="MobiDB-lite"/>
    </source>
</evidence>
<keyword evidence="5" id="KW-1133">Transmembrane helix</keyword>
<keyword evidence="7" id="KW-1185">Reference proteome</keyword>
<feature type="region of interest" description="Disordered" evidence="4">
    <location>
        <begin position="687"/>
        <end position="928"/>
    </location>
</feature>